<dbReference type="PANTHER" id="PTHR44943:SF8">
    <property type="entry name" value="TPR REPEAT-CONTAINING PROTEIN MJ0263"/>
    <property type="match status" value="1"/>
</dbReference>
<dbReference type="PROSITE" id="PS50005">
    <property type="entry name" value="TPR"/>
    <property type="match status" value="2"/>
</dbReference>
<dbReference type="SUPFAM" id="SSF48452">
    <property type="entry name" value="TPR-like"/>
    <property type="match status" value="1"/>
</dbReference>
<feature type="repeat" description="TPR" evidence="3">
    <location>
        <begin position="569"/>
        <end position="602"/>
    </location>
</feature>
<dbReference type="EMBL" id="FQTV01000010">
    <property type="protein sequence ID" value="SHF55290.1"/>
    <property type="molecule type" value="Genomic_DNA"/>
</dbReference>
<dbReference type="PANTHER" id="PTHR44943">
    <property type="entry name" value="CELLULOSE SYNTHASE OPERON PROTEIN C"/>
    <property type="match status" value="1"/>
</dbReference>
<dbReference type="SMART" id="SM00028">
    <property type="entry name" value="TPR"/>
    <property type="match status" value="5"/>
</dbReference>
<accession>A0A1M5CKQ4</accession>
<dbReference type="STRING" id="1297750.SAMN05444405_11076"/>
<keyword evidence="1" id="KW-0677">Repeat</keyword>
<organism evidence="5 6">
    <name type="scientific">Bacteroides luti</name>
    <dbReference type="NCBI Taxonomy" id="1297750"/>
    <lineage>
        <taxon>Bacteria</taxon>
        <taxon>Pseudomonadati</taxon>
        <taxon>Bacteroidota</taxon>
        <taxon>Bacteroidia</taxon>
        <taxon>Bacteroidales</taxon>
        <taxon>Bacteroidaceae</taxon>
        <taxon>Bacteroides</taxon>
    </lineage>
</organism>
<keyword evidence="2 3" id="KW-0802">TPR repeat</keyword>
<evidence type="ECO:0000256" key="4">
    <source>
        <dbReference type="SAM" id="MobiDB-lite"/>
    </source>
</evidence>
<name>A0A1M5CKQ4_9BACE</name>
<sequence length="738" mass="87290">MNEAAINEEYERIIHFLDQKRLSEALNRLEVFTQDISDWGLKNSLEELQTSYRYMLQYMQQGITDPERNNLYRKLLATAYKLTDKARIGKLTPNSTEYYYDRRRYHKFIPLRTLPAVQLELESYTEDMAVGKLLHYTEKQAADLAVIRKRHEIAVSELFYILWLADHWEAQEEEEARNFLQSSLVQVNDLCLFVSALTLSLMQYFDIRKFMLLFDAYQHSANDINQRAIVGLALIIYRYDKRLSLYPEVAARLKLLNEDAIFANNLSVIQIQLLRCRETEKIDKKMREEILPELMKNPNLKNIKFNNEAPDEESGQNDKNPDWEDWMDQSGLNDKLKEMNELQMEGADVYMSTFAQLKTYPFFREMANWFYPFDMQHSSVVQTFSTTPVKRDVLLDTIYQSGFFCNSDKYSFCFTMMQVPEAQREMMAQQFEAQNEAINESNSYDKILAFAQHADTISNQYIHDLYRFFRIHPRRHEFKDPFMESLNLQHCVTLKDTVSDTSNQLTLAGYFFHKNYLIEAWLLYEDIVKDKKGDAEIYQKMGYCMQKNKGYEKAIEAYLQADILKPDSIWTNRHLAMCYRQLNQLDKALIYYQKVEAAQPDNLNVLTQIGHCLVGLKRYDEALNYFFKVDYIDSELPKIWRAIAWCSFVIGKHEQAMKYYHKLLEKETQLLDYLNAGHVAWSLGQLEKAVKMYATSLAMSDNQESFLELFNKDKEDLIKQGIKEDDIPLMLDLLRYYR</sequence>
<dbReference type="Pfam" id="PF13181">
    <property type="entry name" value="TPR_8"/>
    <property type="match status" value="3"/>
</dbReference>
<dbReference type="Proteomes" id="UP000184509">
    <property type="component" value="Unassembled WGS sequence"/>
</dbReference>
<proteinExistence type="predicted"/>
<dbReference type="InterPro" id="IPR051685">
    <property type="entry name" value="Ycf3/AcsC/BcsC/TPR_MFPF"/>
</dbReference>
<dbReference type="RefSeq" id="WP_073401953.1">
    <property type="nucleotide sequence ID" value="NZ_FQTV01000010.1"/>
</dbReference>
<evidence type="ECO:0000256" key="2">
    <source>
        <dbReference type="ARBA" id="ARBA00022803"/>
    </source>
</evidence>
<dbReference type="Gene3D" id="1.25.40.10">
    <property type="entry name" value="Tetratricopeptide repeat domain"/>
    <property type="match status" value="1"/>
</dbReference>
<evidence type="ECO:0000256" key="3">
    <source>
        <dbReference type="PROSITE-ProRule" id="PRU00339"/>
    </source>
</evidence>
<dbReference type="OrthoDB" id="1108959at2"/>
<evidence type="ECO:0000313" key="5">
    <source>
        <dbReference type="EMBL" id="SHF55290.1"/>
    </source>
</evidence>
<dbReference type="InterPro" id="IPR011990">
    <property type="entry name" value="TPR-like_helical_dom_sf"/>
</dbReference>
<dbReference type="AlphaFoldDB" id="A0A1M5CKQ4"/>
<evidence type="ECO:0000313" key="6">
    <source>
        <dbReference type="Proteomes" id="UP000184509"/>
    </source>
</evidence>
<dbReference type="InterPro" id="IPR019734">
    <property type="entry name" value="TPR_rpt"/>
</dbReference>
<feature type="repeat" description="TPR" evidence="3">
    <location>
        <begin position="535"/>
        <end position="568"/>
    </location>
</feature>
<protein>
    <submittedName>
        <fullName evidence="5">Tetratricopeptide repeat-containing protein</fullName>
    </submittedName>
</protein>
<evidence type="ECO:0000256" key="1">
    <source>
        <dbReference type="ARBA" id="ARBA00022737"/>
    </source>
</evidence>
<keyword evidence="6" id="KW-1185">Reference proteome</keyword>
<reference evidence="5 6" key="1">
    <citation type="submission" date="2016-11" db="EMBL/GenBank/DDBJ databases">
        <authorList>
            <person name="Jaros S."/>
            <person name="Januszkiewicz K."/>
            <person name="Wedrychowicz H."/>
        </authorList>
    </citation>
    <scope>NUCLEOTIDE SEQUENCE [LARGE SCALE GENOMIC DNA]</scope>
    <source>
        <strain evidence="5 6">DSM 26991</strain>
    </source>
</reference>
<feature type="region of interest" description="Disordered" evidence="4">
    <location>
        <begin position="303"/>
        <end position="327"/>
    </location>
</feature>
<gene>
    <name evidence="5" type="ORF">SAMN05444405_11076</name>
</gene>